<dbReference type="GO" id="GO:0046417">
    <property type="term" value="P:chorismate metabolic process"/>
    <property type="evidence" value="ECO:0007669"/>
    <property type="project" value="InterPro"/>
</dbReference>
<dbReference type="PANTHER" id="PTHR21022">
    <property type="entry name" value="PREPHENATE DEHYDRATASE P PROTEIN"/>
    <property type="match status" value="1"/>
</dbReference>
<dbReference type="PIRSF" id="PIRSF001500">
    <property type="entry name" value="Chor_mut_pdt_Ppr"/>
    <property type="match status" value="1"/>
</dbReference>
<dbReference type="NCBIfam" id="NF008865">
    <property type="entry name" value="PRK11898.1"/>
    <property type="match status" value="1"/>
</dbReference>
<reference evidence="23 24" key="1">
    <citation type="journal article" date="2012" name="Appl. Environ. Microbiol.">
        <title>Draft genome sequence of a psychrotolerant sulfur-oxidizing bacterium, Sulfuricella denitrificans skB26, and proteomic insights into cold adaptation.</title>
        <authorList>
            <person name="Watanabe T."/>
            <person name="Kojima H."/>
            <person name="Fukui M."/>
        </authorList>
    </citation>
    <scope>NUCLEOTIDE SEQUENCE [LARGE SCALE GENOMIC DNA]</scope>
    <source>
        <strain evidence="24">skB26</strain>
    </source>
</reference>
<dbReference type="Gene3D" id="1.20.59.10">
    <property type="entry name" value="Chorismate mutase"/>
    <property type="match status" value="1"/>
</dbReference>
<dbReference type="SUPFAM" id="SSF53850">
    <property type="entry name" value="Periplasmic binding protein-like II"/>
    <property type="match status" value="1"/>
</dbReference>
<evidence type="ECO:0000259" key="21">
    <source>
        <dbReference type="PROSITE" id="PS51171"/>
    </source>
</evidence>
<dbReference type="Gene3D" id="3.30.70.260">
    <property type="match status" value="1"/>
</dbReference>
<comment type="function">
    <text evidence="2">Catalyzes the Claisen rearrangement of chorismate to prephenate and the decarboxylation/dehydration of prephenate to phenylpyruvate.</text>
</comment>
<comment type="pathway">
    <text evidence="5">Metabolic intermediate biosynthesis; prephenate biosynthesis; prephenate from chorismate: step 1/1.</text>
</comment>
<dbReference type="CDD" id="cd13630">
    <property type="entry name" value="PBP2_PDT_1"/>
    <property type="match status" value="1"/>
</dbReference>
<feature type="domain" description="ACT" evidence="22">
    <location>
        <begin position="273"/>
        <end position="350"/>
    </location>
</feature>
<dbReference type="Proteomes" id="UP000015559">
    <property type="component" value="Chromosome"/>
</dbReference>
<proteinExistence type="predicted"/>
<keyword evidence="14" id="KW-0456">Lyase</keyword>
<dbReference type="GO" id="GO:0004664">
    <property type="term" value="F:prephenate dehydratase activity"/>
    <property type="evidence" value="ECO:0007669"/>
    <property type="project" value="UniProtKB-EC"/>
</dbReference>
<dbReference type="SUPFAM" id="SSF55021">
    <property type="entry name" value="ACT-like"/>
    <property type="match status" value="1"/>
</dbReference>
<keyword evidence="9" id="KW-0963">Cytoplasm</keyword>
<evidence type="ECO:0000256" key="9">
    <source>
        <dbReference type="ARBA" id="ARBA00022490"/>
    </source>
</evidence>
<dbReference type="EC" id="4.2.1.51" evidence="7"/>
<dbReference type="PANTHER" id="PTHR21022:SF19">
    <property type="entry name" value="PREPHENATE DEHYDRATASE-RELATED"/>
    <property type="match status" value="1"/>
</dbReference>
<evidence type="ECO:0000256" key="18">
    <source>
        <dbReference type="ARBA" id="ARBA00047848"/>
    </source>
</evidence>
<dbReference type="InterPro" id="IPR036979">
    <property type="entry name" value="CM_dom_sf"/>
</dbReference>
<dbReference type="Gene3D" id="3.40.190.10">
    <property type="entry name" value="Periplasmic binding protein-like II"/>
    <property type="match status" value="2"/>
</dbReference>
<dbReference type="PROSITE" id="PS51168">
    <property type="entry name" value="CHORISMATE_MUT_2"/>
    <property type="match status" value="1"/>
</dbReference>
<comment type="catalytic activity">
    <reaction evidence="1">
        <text>chorismate = prephenate</text>
        <dbReference type="Rhea" id="RHEA:13897"/>
        <dbReference type="ChEBI" id="CHEBI:29748"/>
        <dbReference type="ChEBI" id="CHEBI:29934"/>
        <dbReference type="EC" id="5.4.99.5"/>
    </reaction>
</comment>
<sequence length="354" mass="38286">MDKELSQHRASIDAIDGEMLKLVNQRAEHAKAIGVLKDGAVYRPEREAQVLRRIKEENPGPLADETVARLFREIMSACLALEQPLSVSFLGPQGTFTQAAAIKHFGHAALTRPCASIDEVFREVEAGLADYGVVPVENSTGGAVGTTLDLLLQTPLQVCGEVDLRVHQFLLRKAGATGKAEKIYSHAQSLAQCHEWLNQNLSGVERVAVVSNAEAARLAAEDGAAVAIAGEAAAEHYGLEKLAENIEDKPDNTTRFLVIGQHDAALSGRDKTSLAMSARNRPGAVYELLTPLARHEVSMTKLESRPSHSGLWEYVFYVDVEGHRQDVKVAQALAELADKAAFLKILGSYPVAVL</sequence>
<dbReference type="CDD" id="cd04905">
    <property type="entry name" value="ACT_CM-PDT"/>
    <property type="match status" value="1"/>
</dbReference>
<comment type="subcellular location">
    <subcellularLocation>
        <location evidence="3">Cytoplasm</location>
    </subcellularLocation>
</comment>
<comment type="catalytic activity">
    <reaction evidence="18">
        <text>prephenate + H(+) = 3-phenylpyruvate + CO2 + H2O</text>
        <dbReference type="Rhea" id="RHEA:21648"/>
        <dbReference type="ChEBI" id="CHEBI:15377"/>
        <dbReference type="ChEBI" id="CHEBI:15378"/>
        <dbReference type="ChEBI" id="CHEBI:16526"/>
        <dbReference type="ChEBI" id="CHEBI:18005"/>
        <dbReference type="ChEBI" id="CHEBI:29934"/>
        <dbReference type="EC" id="4.2.1.51"/>
    </reaction>
</comment>
<organism evidence="23 24">
    <name type="scientific">Sulfuricella denitrificans (strain DSM 22764 / NBRC 105220 / skB26)</name>
    <dbReference type="NCBI Taxonomy" id="1163617"/>
    <lineage>
        <taxon>Bacteria</taxon>
        <taxon>Pseudomonadati</taxon>
        <taxon>Pseudomonadota</taxon>
        <taxon>Betaproteobacteria</taxon>
        <taxon>Nitrosomonadales</taxon>
        <taxon>Sulfuricellaceae</taxon>
        <taxon>Sulfuricella</taxon>
    </lineage>
</organism>
<evidence type="ECO:0000256" key="5">
    <source>
        <dbReference type="ARBA" id="ARBA00004817"/>
    </source>
</evidence>
<dbReference type="Pfam" id="PF01842">
    <property type="entry name" value="ACT"/>
    <property type="match status" value="1"/>
</dbReference>
<dbReference type="NCBIfam" id="TIGR01807">
    <property type="entry name" value="CM_P2"/>
    <property type="match status" value="1"/>
</dbReference>
<evidence type="ECO:0000256" key="3">
    <source>
        <dbReference type="ARBA" id="ARBA00004496"/>
    </source>
</evidence>
<dbReference type="UniPathway" id="UPA00121">
    <property type="reaction ID" value="UER00345"/>
</dbReference>
<evidence type="ECO:0000256" key="4">
    <source>
        <dbReference type="ARBA" id="ARBA00004741"/>
    </source>
</evidence>
<dbReference type="OrthoDB" id="9802281at2"/>
<dbReference type="RefSeq" id="WP_009206183.1">
    <property type="nucleotide sequence ID" value="NC_022357.1"/>
</dbReference>
<evidence type="ECO:0000259" key="20">
    <source>
        <dbReference type="PROSITE" id="PS51168"/>
    </source>
</evidence>
<evidence type="ECO:0000256" key="11">
    <source>
        <dbReference type="ARBA" id="ARBA00023141"/>
    </source>
</evidence>
<comment type="pathway">
    <text evidence="4">Amino-acid biosynthesis; L-phenylalanine biosynthesis; phenylpyruvate from prephenate: step 1/1.</text>
</comment>
<dbReference type="InterPro" id="IPR018528">
    <property type="entry name" value="Preph_deHydtase_CS"/>
</dbReference>
<dbReference type="Pfam" id="PF00800">
    <property type="entry name" value="PDT"/>
    <property type="match status" value="1"/>
</dbReference>
<evidence type="ECO:0000256" key="19">
    <source>
        <dbReference type="PIRSR" id="PIRSR001500-2"/>
    </source>
</evidence>
<dbReference type="GO" id="GO:0004106">
    <property type="term" value="F:chorismate mutase activity"/>
    <property type="evidence" value="ECO:0007669"/>
    <property type="project" value="UniProtKB-EC"/>
</dbReference>
<protein>
    <recommendedName>
        <fullName evidence="8">Bifunctional chorismate mutase/prephenate dehydratase</fullName>
        <ecNumber evidence="7">4.2.1.51</ecNumber>
        <ecNumber evidence="6">5.4.99.5</ecNumber>
    </recommendedName>
    <alternativeName>
        <fullName evidence="17">Chorismate mutase-prephenate dehydratase</fullName>
    </alternativeName>
    <alternativeName>
        <fullName evidence="16">p-protein</fullName>
    </alternativeName>
</protein>
<dbReference type="KEGG" id="sdr:SCD_n01028"/>
<dbReference type="InterPro" id="IPR002912">
    <property type="entry name" value="ACT_dom"/>
</dbReference>
<evidence type="ECO:0000313" key="23">
    <source>
        <dbReference type="EMBL" id="BAN34867.1"/>
    </source>
</evidence>
<evidence type="ECO:0000256" key="10">
    <source>
        <dbReference type="ARBA" id="ARBA00022605"/>
    </source>
</evidence>
<feature type="domain" description="Chorismate mutase" evidence="20">
    <location>
        <begin position="1"/>
        <end position="86"/>
    </location>
</feature>
<keyword evidence="11" id="KW-0057">Aromatic amino acid biosynthesis</keyword>
<keyword evidence="24" id="KW-1185">Reference proteome</keyword>
<keyword evidence="15" id="KW-0511">Multifunctional enzyme</keyword>
<dbReference type="InterPro" id="IPR001086">
    <property type="entry name" value="Preph_deHydtase"/>
</dbReference>
<evidence type="ECO:0000256" key="17">
    <source>
        <dbReference type="ARBA" id="ARBA00031520"/>
    </source>
</evidence>
<dbReference type="Pfam" id="PF01817">
    <property type="entry name" value="CM_2"/>
    <property type="match status" value="1"/>
</dbReference>
<dbReference type="HOGENOM" id="CLU_035008_0_1_4"/>
<dbReference type="eggNOG" id="COG0077">
    <property type="taxonomic scope" value="Bacteria"/>
</dbReference>
<dbReference type="InterPro" id="IPR045865">
    <property type="entry name" value="ACT-like_dom_sf"/>
</dbReference>
<keyword evidence="13 23" id="KW-0413">Isomerase</keyword>
<dbReference type="eggNOG" id="COG1605">
    <property type="taxonomic scope" value="Bacteria"/>
</dbReference>
<dbReference type="PROSITE" id="PS51171">
    <property type="entry name" value="PREPHENATE_DEHYDR_3"/>
    <property type="match status" value="1"/>
</dbReference>
<dbReference type="GO" id="GO:0009094">
    <property type="term" value="P:L-phenylalanine biosynthetic process"/>
    <property type="evidence" value="ECO:0007669"/>
    <property type="project" value="UniProtKB-UniPathway"/>
</dbReference>
<evidence type="ECO:0000256" key="6">
    <source>
        <dbReference type="ARBA" id="ARBA00012404"/>
    </source>
</evidence>
<dbReference type="FunFam" id="3.40.190.10:FF:000034">
    <property type="entry name" value="Chorismate mutase/prephenate dehydratase"/>
    <property type="match status" value="1"/>
</dbReference>
<keyword evidence="10" id="KW-0028">Amino-acid biosynthesis</keyword>
<dbReference type="FunFam" id="3.30.70.260:FF:000012">
    <property type="entry name" value="Prephenate dehydratase"/>
    <property type="match status" value="1"/>
</dbReference>
<dbReference type="SMART" id="SM00830">
    <property type="entry name" value="CM_2"/>
    <property type="match status" value="1"/>
</dbReference>
<dbReference type="UniPathway" id="UPA00120">
    <property type="reaction ID" value="UER00203"/>
</dbReference>
<evidence type="ECO:0000256" key="7">
    <source>
        <dbReference type="ARBA" id="ARBA00013147"/>
    </source>
</evidence>
<dbReference type="EC" id="5.4.99.5" evidence="6"/>
<evidence type="ECO:0000256" key="12">
    <source>
        <dbReference type="ARBA" id="ARBA00023222"/>
    </source>
</evidence>
<dbReference type="InterPro" id="IPR002701">
    <property type="entry name" value="CM_II_prokaryot"/>
</dbReference>
<evidence type="ECO:0000256" key="13">
    <source>
        <dbReference type="ARBA" id="ARBA00023235"/>
    </source>
</evidence>
<feature type="site" description="Essential for prephenate dehydratase activity" evidence="19">
    <location>
        <position position="254"/>
    </location>
</feature>
<evidence type="ECO:0000256" key="14">
    <source>
        <dbReference type="ARBA" id="ARBA00023239"/>
    </source>
</evidence>
<dbReference type="PROSITE" id="PS51671">
    <property type="entry name" value="ACT"/>
    <property type="match status" value="1"/>
</dbReference>
<dbReference type="InterPro" id="IPR008242">
    <property type="entry name" value="Chor_mutase/pphenate_deHydtase"/>
</dbReference>
<dbReference type="InterPro" id="IPR010957">
    <property type="entry name" value="G/b/e-P-prot_chorismate_mutase"/>
</dbReference>
<dbReference type="STRING" id="1163617.SCD_n01028"/>
<name>S6B2G8_SULDS</name>
<dbReference type="GO" id="GO:0005737">
    <property type="term" value="C:cytoplasm"/>
    <property type="evidence" value="ECO:0007669"/>
    <property type="project" value="UniProtKB-SubCell"/>
</dbReference>
<keyword evidence="12" id="KW-0584">Phenylalanine biosynthesis</keyword>
<accession>S6B2G8</accession>
<dbReference type="FunFam" id="3.40.190.10:FF:000029">
    <property type="entry name" value="Chorismate mutase/Prephenate dehydratase"/>
    <property type="match status" value="1"/>
</dbReference>
<dbReference type="EMBL" id="AP013066">
    <property type="protein sequence ID" value="BAN34867.1"/>
    <property type="molecule type" value="Genomic_DNA"/>
</dbReference>
<dbReference type="AlphaFoldDB" id="S6B2G8"/>
<evidence type="ECO:0000256" key="1">
    <source>
        <dbReference type="ARBA" id="ARBA00000824"/>
    </source>
</evidence>
<evidence type="ECO:0000259" key="22">
    <source>
        <dbReference type="PROSITE" id="PS51671"/>
    </source>
</evidence>
<evidence type="ECO:0000256" key="16">
    <source>
        <dbReference type="ARBA" id="ARBA00031175"/>
    </source>
</evidence>
<evidence type="ECO:0000256" key="2">
    <source>
        <dbReference type="ARBA" id="ARBA00002364"/>
    </source>
</evidence>
<dbReference type="SUPFAM" id="SSF48600">
    <property type="entry name" value="Chorismate mutase II"/>
    <property type="match status" value="1"/>
</dbReference>
<gene>
    <name evidence="23" type="primary">pheA</name>
    <name evidence="23" type="ORF">SCD_n01028</name>
</gene>
<feature type="domain" description="Prephenate dehydratase" evidence="21">
    <location>
        <begin position="86"/>
        <end position="261"/>
    </location>
</feature>
<dbReference type="PROSITE" id="PS00858">
    <property type="entry name" value="PREPHENATE_DEHYDR_2"/>
    <property type="match status" value="1"/>
</dbReference>
<evidence type="ECO:0000313" key="24">
    <source>
        <dbReference type="Proteomes" id="UP000015559"/>
    </source>
</evidence>
<dbReference type="InterPro" id="IPR036263">
    <property type="entry name" value="Chorismate_II_sf"/>
</dbReference>
<dbReference type="PROSITE" id="PS00857">
    <property type="entry name" value="PREPHENATE_DEHYDR_1"/>
    <property type="match status" value="1"/>
</dbReference>
<evidence type="ECO:0000256" key="8">
    <source>
        <dbReference type="ARBA" id="ARBA00014401"/>
    </source>
</evidence>
<evidence type="ECO:0000256" key="15">
    <source>
        <dbReference type="ARBA" id="ARBA00023268"/>
    </source>
</evidence>